<comment type="similarity">
    <text evidence="1">Belongs to the type-B carboxylesterase/lipase family.</text>
</comment>
<dbReference type="Proteomes" id="UP000494106">
    <property type="component" value="Unassembled WGS sequence"/>
</dbReference>
<name>A0A8S1A180_ARCPL</name>
<organism evidence="7 8">
    <name type="scientific">Arctia plantaginis</name>
    <name type="common">Wood tiger moth</name>
    <name type="synonym">Phalaena plantaginis</name>
    <dbReference type="NCBI Taxonomy" id="874455"/>
    <lineage>
        <taxon>Eukaryota</taxon>
        <taxon>Metazoa</taxon>
        <taxon>Ecdysozoa</taxon>
        <taxon>Arthropoda</taxon>
        <taxon>Hexapoda</taxon>
        <taxon>Insecta</taxon>
        <taxon>Pterygota</taxon>
        <taxon>Neoptera</taxon>
        <taxon>Endopterygota</taxon>
        <taxon>Lepidoptera</taxon>
        <taxon>Glossata</taxon>
        <taxon>Ditrysia</taxon>
        <taxon>Noctuoidea</taxon>
        <taxon>Erebidae</taxon>
        <taxon>Arctiinae</taxon>
        <taxon>Arctia</taxon>
    </lineage>
</organism>
<evidence type="ECO:0000256" key="4">
    <source>
        <dbReference type="SAM" id="Phobius"/>
    </source>
</evidence>
<dbReference type="EMBL" id="CADEBC010000503">
    <property type="protein sequence ID" value="CAB3239965.1"/>
    <property type="molecule type" value="Genomic_DNA"/>
</dbReference>
<keyword evidence="3" id="KW-0325">Glycoprotein</keyword>
<dbReference type="InterPro" id="IPR002018">
    <property type="entry name" value="CarbesteraseB"/>
</dbReference>
<dbReference type="Pfam" id="PF00135">
    <property type="entry name" value="COesterase"/>
    <property type="match status" value="1"/>
</dbReference>
<keyword evidence="2 5" id="KW-0732">Signal</keyword>
<reference evidence="7 8" key="1">
    <citation type="submission" date="2020-04" db="EMBL/GenBank/DDBJ databases">
        <authorList>
            <person name="Wallbank WR R."/>
            <person name="Pardo Diaz C."/>
            <person name="Kozak K."/>
            <person name="Martin S."/>
            <person name="Jiggins C."/>
            <person name="Moest M."/>
            <person name="Warren A I."/>
            <person name="Byers J.R.P. K."/>
            <person name="Montejo-Kovacevich G."/>
            <person name="Yen C E."/>
        </authorList>
    </citation>
    <scope>NUCLEOTIDE SEQUENCE [LARGE SCALE GENOMIC DNA]</scope>
</reference>
<comment type="caution">
    <text evidence="7">The sequence shown here is derived from an EMBL/GenBank/DDBJ whole genome shotgun (WGS) entry which is preliminary data.</text>
</comment>
<evidence type="ECO:0000256" key="5">
    <source>
        <dbReference type="SAM" id="SignalP"/>
    </source>
</evidence>
<accession>A0A8S1A180</accession>
<dbReference type="PROSITE" id="PS00941">
    <property type="entry name" value="CARBOXYLESTERASE_B_2"/>
    <property type="match status" value="1"/>
</dbReference>
<feature type="signal peptide" evidence="5">
    <location>
        <begin position="1"/>
        <end position="21"/>
    </location>
</feature>
<keyword evidence="4" id="KW-0472">Membrane</keyword>
<keyword evidence="4" id="KW-1133">Transmembrane helix</keyword>
<dbReference type="InterPro" id="IPR019819">
    <property type="entry name" value="Carboxylesterase_B_CS"/>
</dbReference>
<dbReference type="AlphaFoldDB" id="A0A8S1A180"/>
<dbReference type="SUPFAM" id="SSF53474">
    <property type="entry name" value="alpha/beta-Hydrolases"/>
    <property type="match status" value="1"/>
</dbReference>
<feature type="transmembrane region" description="Helical" evidence="4">
    <location>
        <begin position="577"/>
        <end position="599"/>
    </location>
</feature>
<dbReference type="Gene3D" id="3.40.50.1820">
    <property type="entry name" value="alpha/beta hydrolase"/>
    <property type="match status" value="1"/>
</dbReference>
<evidence type="ECO:0000313" key="7">
    <source>
        <dbReference type="EMBL" id="CAB3239965.1"/>
    </source>
</evidence>
<evidence type="ECO:0000313" key="8">
    <source>
        <dbReference type="Proteomes" id="UP000494106"/>
    </source>
</evidence>
<dbReference type="InterPro" id="IPR029058">
    <property type="entry name" value="AB_hydrolase_fold"/>
</dbReference>
<proteinExistence type="inferred from homology"/>
<gene>
    <name evidence="7" type="ORF">APLA_LOCUS8134</name>
</gene>
<evidence type="ECO:0000256" key="1">
    <source>
        <dbReference type="ARBA" id="ARBA00005964"/>
    </source>
</evidence>
<feature type="domain" description="Carboxylesterase type B" evidence="6">
    <location>
        <begin position="22"/>
        <end position="536"/>
    </location>
</feature>
<evidence type="ECO:0000259" key="6">
    <source>
        <dbReference type="Pfam" id="PF00135"/>
    </source>
</evidence>
<keyword evidence="4" id="KW-0812">Transmembrane</keyword>
<feature type="chain" id="PRO_5035927913" description="Carboxylesterase type B domain-containing protein" evidence="5">
    <location>
        <begin position="22"/>
        <end position="619"/>
    </location>
</feature>
<evidence type="ECO:0000256" key="3">
    <source>
        <dbReference type="ARBA" id="ARBA00023180"/>
    </source>
</evidence>
<keyword evidence="8" id="KW-1185">Reference proteome</keyword>
<sequence>MWHFVLLGFWFVLFIFAKVLAQEPVVNIPQGRIIGIKTYTKGSIPVEIYYGVPYATAPKGRYRFSAPERHTGWSRTFSAHRIPPHCPHIGDQDKDNYSEDCLFLNIWTPRRVDGKTLPVVVILYTESWVRGGISLPCQELASEDIVVVTVMYRLHLLAFFTLGSISARGNLALLDQYLALLWVRDNIAAFGGDPTAITLLGHTAGAVSALHQITSPRTIGLFQRAIIMSPFDIWKAMDEQRVIEVAEAERISREIAQLLRCDNDTDQEILRCMRERPLADILSIYSNETWIRAMQPIPDTFLPESEQFLPNSLLVALSTSTQQNLQLDVLLGANDLEILNYNDDKHDELIKRGKLYISDYVNNKLIPEILGLFSMDSAALPMLTEAIRWEYWIEKSKKDGNILNAIESLARIESSVQWGAGIALIATRLARRVGRLYVYRYSQPAGVDIRGLQYNLTGAVHGSDLVTLLGDAMMLQVARRPATAEEIRISSQFRNHIVNFIKFGVPGDGKLWRQYKPNDENIYDIRSSGTASINYRSPDRDVKFWLHYLPQLSKVLKVVEKSEHLSSDKGESRLRGGVFALCGVAVILLLLLCVCAILIHNQRSRRFTVTDDNHSKIGY</sequence>
<dbReference type="InterPro" id="IPR051093">
    <property type="entry name" value="Neuroligin/BSAL"/>
</dbReference>
<evidence type="ECO:0000256" key="2">
    <source>
        <dbReference type="ARBA" id="ARBA00022729"/>
    </source>
</evidence>
<dbReference type="PANTHER" id="PTHR43903">
    <property type="entry name" value="NEUROLIGIN"/>
    <property type="match status" value="1"/>
</dbReference>
<protein>
    <recommendedName>
        <fullName evidence="6">Carboxylesterase type B domain-containing protein</fullName>
    </recommendedName>
</protein>
<dbReference type="OrthoDB" id="19501at2759"/>